<dbReference type="InterPro" id="IPR047578">
    <property type="entry name" value="OBE1-like_PHD"/>
</dbReference>
<dbReference type="HOGENOM" id="CLU_006737_1_0_1"/>
<feature type="compositionally biased region" description="Basic and acidic residues" evidence="8">
    <location>
        <begin position="939"/>
        <end position="973"/>
    </location>
</feature>
<feature type="region of interest" description="Disordered" evidence="8">
    <location>
        <begin position="923"/>
        <end position="973"/>
    </location>
</feature>
<evidence type="ECO:0000256" key="3">
    <source>
        <dbReference type="ARBA" id="ARBA00022771"/>
    </source>
</evidence>
<evidence type="ECO:0000256" key="2">
    <source>
        <dbReference type="ARBA" id="ARBA00022723"/>
    </source>
</evidence>
<keyword evidence="6" id="KW-0539">Nucleus</keyword>
<reference evidence="11" key="3">
    <citation type="submission" date="2015-04" db="UniProtKB">
        <authorList>
            <consortium name="EnsemblPlants"/>
        </authorList>
    </citation>
    <scope>IDENTIFICATION</scope>
</reference>
<feature type="compositionally biased region" description="Basic and acidic residues" evidence="8">
    <location>
        <begin position="74"/>
        <end position="104"/>
    </location>
</feature>
<evidence type="ECO:0000259" key="10">
    <source>
        <dbReference type="Pfam" id="PF16312"/>
    </source>
</evidence>
<evidence type="ECO:0000256" key="8">
    <source>
        <dbReference type="SAM" id="MobiDB-lite"/>
    </source>
</evidence>
<keyword evidence="4" id="KW-0862">Zinc</keyword>
<feature type="region of interest" description="Disordered" evidence="8">
    <location>
        <begin position="1"/>
        <end position="258"/>
    </location>
</feature>
<feature type="domain" description="Oberon coiled-coil region" evidence="10">
    <location>
        <begin position="1334"/>
        <end position="1433"/>
    </location>
</feature>
<dbReference type="PRINTS" id="PR01544">
    <property type="entry name" value="ARATH130DUF"/>
</dbReference>
<proteinExistence type="predicted"/>
<name>A0A0D9VRA7_9ORYZ</name>
<reference evidence="11 12" key="1">
    <citation type="submission" date="2012-08" db="EMBL/GenBank/DDBJ databases">
        <title>Oryza genome evolution.</title>
        <authorList>
            <person name="Wing R.A."/>
        </authorList>
    </citation>
    <scope>NUCLEOTIDE SEQUENCE</scope>
</reference>
<feature type="compositionally biased region" description="Basic and acidic residues" evidence="8">
    <location>
        <begin position="157"/>
        <end position="170"/>
    </location>
</feature>
<dbReference type="GO" id="GO:0010071">
    <property type="term" value="P:root meristem specification"/>
    <property type="evidence" value="ECO:0007669"/>
    <property type="project" value="TreeGrafter"/>
</dbReference>
<dbReference type="PANTHER" id="PTHR21736:SF20">
    <property type="entry name" value="PROTEIN OBERON 4"/>
    <property type="match status" value="1"/>
</dbReference>
<feature type="coiled-coil region" evidence="7">
    <location>
        <begin position="1346"/>
        <end position="1414"/>
    </location>
</feature>
<feature type="region of interest" description="Disordered" evidence="8">
    <location>
        <begin position="872"/>
        <end position="894"/>
    </location>
</feature>
<reference evidence="12" key="2">
    <citation type="submission" date="2013-12" db="EMBL/GenBank/DDBJ databases">
        <authorList>
            <person name="Yu Y."/>
            <person name="Lee S."/>
            <person name="de Baynast K."/>
            <person name="Wissotski M."/>
            <person name="Liu L."/>
            <person name="Talag J."/>
            <person name="Goicoechea J."/>
            <person name="Angelova A."/>
            <person name="Jetty R."/>
            <person name="Kudrna D."/>
            <person name="Golser W."/>
            <person name="Rivera L."/>
            <person name="Zhang J."/>
            <person name="Wing R."/>
        </authorList>
    </citation>
    <scope>NUCLEOTIDE SEQUENCE</scope>
</reference>
<feature type="compositionally biased region" description="Polar residues" evidence="8">
    <location>
        <begin position="876"/>
        <end position="886"/>
    </location>
</feature>
<dbReference type="GO" id="GO:0010468">
    <property type="term" value="P:regulation of gene expression"/>
    <property type="evidence" value="ECO:0007669"/>
    <property type="project" value="TreeGrafter"/>
</dbReference>
<accession>A0A0D9VRA7</accession>
<evidence type="ECO:0000256" key="4">
    <source>
        <dbReference type="ARBA" id="ARBA00022833"/>
    </source>
</evidence>
<dbReference type="STRING" id="77586.A0A0D9VRA7"/>
<sequence length="1445" mass="158523">MKRQRSYGDDMDDDRRRFYDRGPPPPPPPPRRRPADYDGEGFDRRKGFGGGGSGGFYDHRYRESPSPRGYGGERAMHRSESFSGFRREFPKGFRSERDRSRRDGGGGSGSGSGSSAWRRQGGGWRDSEGLDEYRAAPPRRSGASPPTPPLRSPSESSSRRFEGARMEKSRKQSFGNSEMEEGEVAPDPESKARPAAAVEHRKQIESGRAKEKGSEHGEVKRVDSGVRGSLGTHGKGLGGASAAHNVGREEGKSKDGSMIAEAETVTHTTHAKSTPDDVVSIGEGHEVQGQDEFANAVNQVGQCISSGRSHNMLQEETMIQEDANVVDVIGQNTSFNIQQEAVGEKVAIQDETANAADEAGKSISISVQEAAIQEKTTIGYESDNVVDEAGESTSSSNQKEAIQEKAIVRDEIANAVDEGGKCTSSSNLEAIQENVTIRDETSNAVDESGQGTSSSIHQEGLQEEVMALDEAAGVTDTVRKASMGGMHQEVLLEKLGDRTANDVDRVECGTSPGPLQVSLQEGMASLDGIANAVEPEKIDSAALKETIEGELVLDRIANVVVEGSSPSTLEEAMHGKVTMQHGCSSALDIAEKCKQPTITEELVQEKATTSPCQGAPEMKINEKGTMSSKKISEQIEPVLSQHTEEAPQRDQSENRAALVDTEVLKKEAAAEHETIQKEVKGFCLEADSVDANLFLQPSKERNGDSEEERTALNLIIGKPSAEDKGKGIAFDVLNKEENIGVGSSVGRSFDLALPPDSDQKEVLKSSENTSVKQEEETLKIGRLDLSLSLSGGLQNPEFKCSVLRSESLGLATCSQTLPSSSFHTNSEGFTASVSLTNSQTFVHNPSCSLTQQSLDNYEHSVGSKPLFKGVDKVSDSTRWQPQLSNESTRKREPTTILQNTLKYGNLSDKTFVGVNMQNNGISKDIQRRAGISGVSSPTHSRDSHDSGFEQSRHRRQLTRERSSSSLTRGERQDAQQLVLNGAGVIERIVSKIVSEPLHHTGRMLEEMTSNSVTYLREAISDIIVDADKRGQVIALQEALKKRSDLTSEMLQRCPRVLLEILVAIRTGLPDFIKKSNSISACDLVEIFLYLKCRNLSCKSILPVDDCDCKVCKQKTGFCSSCMCTVCSKFDMASNTCSWVGCDVCLHWCHTDCGILHSLIRKGGSGSRAYSSSEMQFHCAACGHPSEMFGFVKEVFRTCAMQWRVETLVRELQYVERIFSSSDDARGKRVRDFVKQMIIKLENRAYHPEVVKYIMAFFSDDDSNIGSDTSAPLKGIPCNITERIDGIASSSRKSPWVPSVTLEGVPFLEKQAVISTTGSPSTLRKFGGTDLQPVDNKPTVDELDGLIRLKQAEANMYQQRANDARKEAETLKHITKAKYAQIEEHYATQITEINMNELQEQRKRKIEELQVIQRKHYQYLSMKTRMEGSIRELLLKMEATKQNFNT</sequence>
<keyword evidence="3" id="KW-0863">Zinc-finger</keyword>
<dbReference type="GO" id="GO:0008270">
    <property type="term" value="F:zinc ion binding"/>
    <property type="evidence" value="ECO:0007669"/>
    <property type="project" value="UniProtKB-KW"/>
</dbReference>
<dbReference type="PANTHER" id="PTHR21736">
    <property type="entry name" value="VERNALIZATION-INSENSITIVE PROTEIN 3"/>
    <property type="match status" value="1"/>
</dbReference>
<feature type="domain" description="Oberon-like PHD finger" evidence="9">
    <location>
        <begin position="1092"/>
        <end position="1215"/>
    </location>
</feature>
<dbReference type="GO" id="GO:0005634">
    <property type="term" value="C:nucleus"/>
    <property type="evidence" value="ECO:0007669"/>
    <property type="project" value="UniProtKB-SubCell"/>
</dbReference>
<dbReference type="GO" id="GO:0010492">
    <property type="term" value="P:maintenance of shoot apical meristem identity"/>
    <property type="evidence" value="ECO:0007669"/>
    <property type="project" value="TreeGrafter"/>
</dbReference>
<evidence type="ECO:0000256" key="7">
    <source>
        <dbReference type="SAM" id="Coils"/>
    </source>
</evidence>
<keyword evidence="2" id="KW-0479">Metal-binding</keyword>
<feature type="compositionally biased region" description="Basic and acidic residues" evidence="8">
    <location>
        <begin position="33"/>
        <end position="46"/>
    </location>
</feature>
<keyword evidence="5 7" id="KW-0175">Coiled coil</keyword>
<dbReference type="Gramene" id="LPERR03G07770.1">
    <property type="protein sequence ID" value="LPERR03G07770.1"/>
    <property type="gene ID" value="LPERR03G07770"/>
</dbReference>
<organism evidence="11 12">
    <name type="scientific">Leersia perrieri</name>
    <dbReference type="NCBI Taxonomy" id="77586"/>
    <lineage>
        <taxon>Eukaryota</taxon>
        <taxon>Viridiplantae</taxon>
        <taxon>Streptophyta</taxon>
        <taxon>Embryophyta</taxon>
        <taxon>Tracheophyta</taxon>
        <taxon>Spermatophyta</taxon>
        <taxon>Magnoliopsida</taxon>
        <taxon>Liliopsida</taxon>
        <taxon>Poales</taxon>
        <taxon>Poaceae</taxon>
        <taxon>BOP clade</taxon>
        <taxon>Oryzoideae</taxon>
        <taxon>Oryzeae</taxon>
        <taxon>Oryzinae</taxon>
        <taxon>Leersia</taxon>
    </lineage>
</organism>
<dbReference type="GO" id="GO:0010078">
    <property type="term" value="P:maintenance of root meristem identity"/>
    <property type="evidence" value="ECO:0007669"/>
    <property type="project" value="TreeGrafter"/>
</dbReference>
<dbReference type="Proteomes" id="UP000032180">
    <property type="component" value="Chromosome 3"/>
</dbReference>
<feature type="compositionally biased region" description="Basic and acidic residues" evidence="8">
    <location>
        <begin position="246"/>
        <end position="255"/>
    </location>
</feature>
<dbReference type="eggNOG" id="ENOG502QPTA">
    <property type="taxonomic scope" value="Eukaryota"/>
</dbReference>
<comment type="subcellular location">
    <subcellularLocation>
        <location evidence="1">Nucleus</location>
    </subcellularLocation>
</comment>
<evidence type="ECO:0000256" key="6">
    <source>
        <dbReference type="ARBA" id="ARBA00023242"/>
    </source>
</evidence>
<dbReference type="InterPro" id="IPR004082">
    <property type="entry name" value="OBERON"/>
</dbReference>
<dbReference type="CDD" id="cd15612">
    <property type="entry name" value="PHD_OBE1_like"/>
    <property type="match status" value="1"/>
</dbReference>
<keyword evidence="12" id="KW-1185">Reference proteome</keyword>
<protein>
    <recommendedName>
        <fullName evidence="13">Protein OBERON 4</fullName>
    </recommendedName>
</protein>
<feature type="compositionally biased region" description="Low complexity" evidence="8">
    <location>
        <begin position="135"/>
        <end position="144"/>
    </location>
</feature>
<dbReference type="Pfam" id="PF16312">
    <property type="entry name" value="Oberon_cc"/>
    <property type="match status" value="1"/>
</dbReference>
<evidence type="ECO:0000259" key="9">
    <source>
        <dbReference type="Pfam" id="PF07227"/>
    </source>
</evidence>
<dbReference type="EnsemblPlants" id="LPERR03G07770.1">
    <property type="protein sequence ID" value="LPERR03G07770.1"/>
    <property type="gene ID" value="LPERR03G07770"/>
</dbReference>
<evidence type="ECO:0000256" key="1">
    <source>
        <dbReference type="ARBA" id="ARBA00004123"/>
    </source>
</evidence>
<dbReference type="InterPro" id="IPR032535">
    <property type="entry name" value="Oberon_CC"/>
</dbReference>
<evidence type="ECO:0000313" key="11">
    <source>
        <dbReference type="EnsemblPlants" id="LPERR03G07770.1"/>
    </source>
</evidence>
<dbReference type="InterPro" id="IPR032881">
    <property type="entry name" value="Oberon-like_PHD"/>
</dbReference>
<evidence type="ECO:0000313" key="12">
    <source>
        <dbReference type="Proteomes" id="UP000032180"/>
    </source>
</evidence>
<dbReference type="Pfam" id="PF07227">
    <property type="entry name" value="PHD_Oberon"/>
    <property type="match status" value="1"/>
</dbReference>
<evidence type="ECO:0008006" key="13">
    <source>
        <dbReference type="Google" id="ProtNLM"/>
    </source>
</evidence>
<feature type="compositionally biased region" description="Basic and acidic residues" evidence="8">
    <location>
        <begin position="188"/>
        <end position="224"/>
    </location>
</feature>
<feature type="compositionally biased region" description="Basic and acidic residues" evidence="8">
    <location>
        <begin position="125"/>
        <end position="134"/>
    </location>
</feature>
<evidence type="ECO:0000256" key="5">
    <source>
        <dbReference type="ARBA" id="ARBA00023054"/>
    </source>
</evidence>